<dbReference type="SUPFAM" id="SSF90123">
    <property type="entry name" value="ABC transporter transmembrane region"/>
    <property type="match status" value="2"/>
</dbReference>
<evidence type="ECO:0000256" key="2">
    <source>
        <dbReference type="ARBA" id="ARBA00022448"/>
    </source>
</evidence>
<comment type="subcellular location">
    <subcellularLocation>
        <location evidence="1">Membrane</location>
        <topology evidence="1">Multi-pass membrane protein</topology>
    </subcellularLocation>
</comment>
<dbReference type="CDD" id="cd18580">
    <property type="entry name" value="ABC_6TM_ABCC_D2"/>
    <property type="match status" value="1"/>
</dbReference>
<dbReference type="InterPro" id="IPR044726">
    <property type="entry name" value="ABCC_6TM_D2"/>
</dbReference>
<dbReference type="GO" id="GO:0140359">
    <property type="term" value="F:ABC-type transporter activity"/>
    <property type="evidence" value="ECO:0007669"/>
    <property type="project" value="InterPro"/>
</dbReference>
<dbReference type="InterPro" id="IPR050173">
    <property type="entry name" value="ABC_transporter_C-like"/>
</dbReference>
<dbReference type="InterPro" id="IPR036640">
    <property type="entry name" value="ABC1_TM_sf"/>
</dbReference>
<dbReference type="PANTHER" id="PTHR24223">
    <property type="entry name" value="ATP-BINDING CASSETTE SUB-FAMILY C"/>
    <property type="match status" value="1"/>
</dbReference>
<dbReference type="PROSITE" id="PS50893">
    <property type="entry name" value="ABC_TRANSPORTER_2"/>
    <property type="match status" value="1"/>
</dbReference>
<organism evidence="11 12">
    <name type="scientific">Effrenium voratum</name>
    <dbReference type="NCBI Taxonomy" id="2562239"/>
    <lineage>
        <taxon>Eukaryota</taxon>
        <taxon>Sar</taxon>
        <taxon>Alveolata</taxon>
        <taxon>Dinophyceae</taxon>
        <taxon>Suessiales</taxon>
        <taxon>Symbiodiniaceae</taxon>
        <taxon>Effrenium</taxon>
    </lineage>
</organism>
<reference evidence="11" key="1">
    <citation type="submission" date="2023-08" db="EMBL/GenBank/DDBJ databases">
        <authorList>
            <person name="Chen Y."/>
            <person name="Shah S."/>
            <person name="Dougan E. K."/>
            <person name="Thang M."/>
            <person name="Chan C."/>
        </authorList>
    </citation>
    <scope>NUCLEOTIDE SEQUENCE</scope>
</reference>
<evidence type="ECO:0000313" key="11">
    <source>
        <dbReference type="EMBL" id="CAJ1406943.1"/>
    </source>
</evidence>
<keyword evidence="7 8" id="KW-0472">Membrane</keyword>
<gene>
    <name evidence="11" type="ORF">EVOR1521_LOCUS28764</name>
</gene>
<feature type="transmembrane region" description="Helical" evidence="8">
    <location>
        <begin position="669"/>
        <end position="689"/>
    </location>
</feature>
<feature type="transmembrane region" description="Helical" evidence="8">
    <location>
        <begin position="76"/>
        <end position="94"/>
    </location>
</feature>
<feature type="domain" description="ABC transmembrane type-1" evidence="10">
    <location>
        <begin position="78"/>
        <end position="279"/>
    </location>
</feature>
<feature type="transmembrane region" description="Helical" evidence="8">
    <location>
        <begin position="717"/>
        <end position="738"/>
    </location>
</feature>
<dbReference type="SMART" id="SM00382">
    <property type="entry name" value="AAA"/>
    <property type="match status" value="1"/>
</dbReference>
<evidence type="ECO:0000256" key="3">
    <source>
        <dbReference type="ARBA" id="ARBA00022692"/>
    </source>
</evidence>
<evidence type="ECO:0000256" key="5">
    <source>
        <dbReference type="ARBA" id="ARBA00022840"/>
    </source>
</evidence>
<dbReference type="Pfam" id="PF00664">
    <property type="entry name" value="ABC_membrane"/>
    <property type="match status" value="2"/>
</dbReference>
<dbReference type="EMBL" id="CAUJNA010003651">
    <property type="protein sequence ID" value="CAJ1406943.1"/>
    <property type="molecule type" value="Genomic_DNA"/>
</dbReference>
<dbReference type="Pfam" id="PF00005">
    <property type="entry name" value="ABC_tran"/>
    <property type="match status" value="1"/>
</dbReference>
<evidence type="ECO:0000259" key="9">
    <source>
        <dbReference type="PROSITE" id="PS50893"/>
    </source>
</evidence>
<keyword evidence="6 8" id="KW-1133">Transmembrane helix</keyword>
<keyword evidence="3 8" id="KW-0812">Transmembrane</keyword>
<dbReference type="InterPro" id="IPR011527">
    <property type="entry name" value="ABC1_TM_dom"/>
</dbReference>
<evidence type="ECO:0000259" key="10">
    <source>
        <dbReference type="PROSITE" id="PS50929"/>
    </source>
</evidence>
<keyword evidence="2" id="KW-0813">Transport</keyword>
<dbReference type="InterPro" id="IPR027417">
    <property type="entry name" value="P-loop_NTPase"/>
</dbReference>
<dbReference type="SUPFAM" id="SSF52540">
    <property type="entry name" value="P-loop containing nucleoside triphosphate hydrolases"/>
    <property type="match status" value="1"/>
</dbReference>
<feature type="domain" description="ABC transmembrane type-1" evidence="10">
    <location>
        <begin position="715"/>
        <end position="871"/>
    </location>
</feature>
<evidence type="ECO:0000256" key="1">
    <source>
        <dbReference type="ARBA" id="ARBA00004141"/>
    </source>
</evidence>
<feature type="transmembrane region" description="Helical" evidence="8">
    <location>
        <begin position="182"/>
        <end position="206"/>
    </location>
</feature>
<dbReference type="Gene3D" id="1.20.1560.10">
    <property type="entry name" value="ABC transporter type 1, transmembrane domain"/>
    <property type="match status" value="2"/>
</dbReference>
<proteinExistence type="predicted"/>
<evidence type="ECO:0000256" key="6">
    <source>
        <dbReference type="ARBA" id="ARBA00022989"/>
    </source>
</evidence>
<evidence type="ECO:0000256" key="8">
    <source>
        <dbReference type="SAM" id="Phobius"/>
    </source>
</evidence>
<accession>A0AA36NL94</accession>
<dbReference type="GO" id="GO:0005524">
    <property type="term" value="F:ATP binding"/>
    <property type="evidence" value="ECO:0007669"/>
    <property type="project" value="UniProtKB-KW"/>
</dbReference>
<evidence type="ECO:0000256" key="7">
    <source>
        <dbReference type="ARBA" id="ARBA00023136"/>
    </source>
</evidence>
<feature type="transmembrane region" description="Helical" evidence="8">
    <location>
        <begin position="114"/>
        <end position="133"/>
    </location>
</feature>
<feature type="transmembrane region" description="Helical" evidence="8">
    <location>
        <begin position="212"/>
        <end position="232"/>
    </location>
</feature>
<dbReference type="GO" id="GO:0016020">
    <property type="term" value="C:membrane"/>
    <property type="evidence" value="ECO:0007669"/>
    <property type="project" value="UniProtKB-SubCell"/>
</dbReference>
<dbReference type="Proteomes" id="UP001178507">
    <property type="component" value="Unassembled WGS sequence"/>
</dbReference>
<dbReference type="InterPro" id="IPR003593">
    <property type="entry name" value="AAA+_ATPase"/>
</dbReference>
<comment type="caution">
    <text evidence="11">The sequence shown here is derived from an EMBL/GenBank/DDBJ whole genome shotgun (WGS) entry which is preliminary data.</text>
</comment>
<evidence type="ECO:0000313" key="12">
    <source>
        <dbReference type="Proteomes" id="UP001178507"/>
    </source>
</evidence>
<dbReference type="InterPro" id="IPR003439">
    <property type="entry name" value="ABC_transporter-like_ATP-bd"/>
</dbReference>
<keyword evidence="12" id="KW-1185">Reference proteome</keyword>
<dbReference type="GO" id="GO:0016887">
    <property type="term" value="F:ATP hydrolysis activity"/>
    <property type="evidence" value="ECO:0007669"/>
    <property type="project" value="InterPro"/>
</dbReference>
<evidence type="ECO:0000256" key="4">
    <source>
        <dbReference type="ARBA" id="ARBA00022741"/>
    </source>
</evidence>
<sequence length="885" mass="98277">MAGHPSDTASCPNRFWLLWLWPLLREGARRPLREEDIYEIPSCLRSECLDQQWHHKLRKTDASVLWLLLRTFGWRGYIFIFFTFSFWLASLSMVPFLTDRLFQWLASGERVLDGLAWSAVLVASYLVNCNAACQWYQQTTRLGCELRASAAMMVFRRTLQLHVQDTSRDAALNLMQVDTERLYIFAQLNHLIYVALVVVTVTLVYLTAYEGFTVAVVAVGVLLSAVLLQTLLSRWAAPRRRHMQQCADERISLMAEILDAVRVLKMYGWTHPLQARVEDDTSPGAPERQGVFVHQGLQQRFAVLLTLPFHARGPRNLAPARQGELSAERVFLIFTTIGLSRAPLGGVAMGFSAVVDDGVAAFRRLSAFVAEKGQFDIYQRDIGDEKLQAPVSMGLHGSFSHGYQTGITADFDLKPGGLVALCGRVASGKSSLLLAMLGEMRRIGAVSVPGGDQSGVAYLPQSPWIRSGSVREAVVQDLPFEKKQYWRALRAAQLLPDLAIWGNDSHPVGARGATLSGGQRTRRGGCLVSDVKLVLIDDCLAAVDVHVARAICEEAVLGTLLDGQRTVVMVMNSNFVAIQAAQSIINMVDGEAKVYQTREEWLEDCSDATRQTCMQTMSSIQARTPSCEEEHFAQEGASVLETAESSVLGSLHYKTFVYYFGSGRYFPGLALLVLVLSSMLLVEFLRIYADHFMGTWAARDATNTEAESSADFRTYCIWIGAAVVGVFARALLVVRITIKLHSRVLVRLMKAPLSFFDETPRGRILGHFSKDLDATDALLPQYLLDFLQDITTLLGIVLVCVWSTPLAALAVFPVLFAFYKIRTFFSRTARETKRLEGLTRAPLYSAVCDAADGLATLRAHGQEGFLVKRFQVSHVLTSDVMTLDV</sequence>
<feature type="domain" description="ABC transporter" evidence="9">
    <location>
        <begin position="377"/>
        <end position="614"/>
    </location>
</feature>
<name>A0AA36NL94_9DINO</name>
<keyword evidence="4" id="KW-0547">Nucleotide-binding</keyword>
<dbReference type="PROSITE" id="PS50929">
    <property type="entry name" value="ABC_TM1F"/>
    <property type="match status" value="2"/>
</dbReference>
<dbReference type="AlphaFoldDB" id="A0AA36NL94"/>
<feature type="transmembrane region" description="Helical" evidence="8">
    <location>
        <begin position="793"/>
        <end position="819"/>
    </location>
</feature>
<dbReference type="Gene3D" id="3.40.50.300">
    <property type="entry name" value="P-loop containing nucleotide triphosphate hydrolases"/>
    <property type="match status" value="1"/>
</dbReference>
<protein>
    <submittedName>
        <fullName evidence="11">Uncharacterized protein</fullName>
    </submittedName>
</protein>
<keyword evidence="5" id="KW-0067">ATP-binding</keyword>